<sequence>MGDNPPPPPPRTQTLHLVYTVTNIQHQLIVPKRSIFIGSKASSGGSIGSERVEITRTVVTAQDRAILEIFHRESK</sequence>
<dbReference type="Proteomes" id="UP000326396">
    <property type="component" value="Linkage Group LG4"/>
</dbReference>
<evidence type="ECO:0000313" key="1">
    <source>
        <dbReference type="EMBL" id="KAD4178522.1"/>
    </source>
</evidence>
<evidence type="ECO:0000313" key="2">
    <source>
        <dbReference type="Proteomes" id="UP000326396"/>
    </source>
</evidence>
<name>A0A5N6MYQ4_9ASTR</name>
<keyword evidence="2" id="KW-1185">Reference proteome</keyword>
<reference evidence="1 2" key="1">
    <citation type="submission" date="2019-05" db="EMBL/GenBank/DDBJ databases">
        <title>Mikania micrantha, genome provides insights into the molecular mechanism of rapid growth.</title>
        <authorList>
            <person name="Liu B."/>
        </authorList>
    </citation>
    <scope>NUCLEOTIDE SEQUENCE [LARGE SCALE GENOMIC DNA]</scope>
    <source>
        <strain evidence="1">NLD-2019</strain>
        <tissue evidence="1">Leaf</tissue>
    </source>
</reference>
<dbReference type="EMBL" id="SZYD01000014">
    <property type="protein sequence ID" value="KAD4178522.1"/>
    <property type="molecule type" value="Genomic_DNA"/>
</dbReference>
<protein>
    <submittedName>
        <fullName evidence="1">Uncharacterized protein</fullName>
    </submittedName>
</protein>
<accession>A0A5N6MYQ4</accession>
<organism evidence="1 2">
    <name type="scientific">Mikania micrantha</name>
    <name type="common">bitter vine</name>
    <dbReference type="NCBI Taxonomy" id="192012"/>
    <lineage>
        <taxon>Eukaryota</taxon>
        <taxon>Viridiplantae</taxon>
        <taxon>Streptophyta</taxon>
        <taxon>Embryophyta</taxon>
        <taxon>Tracheophyta</taxon>
        <taxon>Spermatophyta</taxon>
        <taxon>Magnoliopsida</taxon>
        <taxon>eudicotyledons</taxon>
        <taxon>Gunneridae</taxon>
        <taxon>Pentapetalae</taxon>
        <taxon>asterids</taxon>
        <taxon>campanulids</taxon>
        <taxon>Asterales</taxon>
        <taxon>Asteraceae</taxon>
        <taxon>Asteroideae</taxon>
        <taxon>Heliantheae alliance</taxon>
        <taxon>Eupatorieae</taxon>
        <taxon>Mikania</taxon>
    </lineage>
</organism>
<proteinExistence type="predicted"/>
<comment type="caution">
    <text evidence="1">The sequence shown here is derived from an EMBL/GenBank/DDBJ whole genome shotgun (WGS) entry which is preliminary data.</text>
</comment>
<gene>
    <name evidence="1" type="ORF">E3N88_27113</name>
</gene>
<dbReference type="AlphaFoldDB" id="A0A5N6MYQ4"/>